<protein>
    <submittedName>
        <fullName evidence="2">Transposase</fullName>
    </submittedName>
</protein>
<dbReference type="OrthoDB" id="9814067at2"/>
<dbReference type="InterPro" id="IPR002686">
    <property type="entry name" value="Transposase_17"/>
</dbReference>
<organism evidence="2 3">
    <name type="scientific">Ahniella affigens</name>
    <dbReference type="NCBI Taxonomy" id="2021234"/>
    <lineage>
        <taxon>Bacteria</taxon>
        <taxon>Pseudomonadati</taxon>
        <taxon>Pseudomonadota</taxon>
        <taxon>Gammaproteobacteria</taxon>
        <taxon>Lysobacterales</taxon>
        <taxon>Rhodanobacteraceae</taxon>
        <taxon>Ahniella</taxon>
    </lineage>
</organism>
<dbReference type="Gene3D" id="3.30.70.1290">
    <property type="entry name" value="Transposase IS200-like"/>
    <property type="match status" value="1"/>
</dbReference>
<dbReference type="SUPFAM" id="SSF143422">
    <property type="entry name" value="Transposase IS200-like"/>
    <property type="match status" value="1"/>
</dbReference>
<evidence type="ECO:0000313" key="2">
    <source>
        <dbReference type="EMBL" id="AVP97561.1"/>
    </source>
</evidence>
<dbReference type="InterPro" id="IPR036515">
    <property type="entry name" value="Transposase_17_sf"/>
</dbReference>
<dbReference type="PANTHER" id="PTHR34322">
    <property type="entry name" value="TRANSPOSASE, Y1_TNP DOMAIN-CONTAINING"/>
    <property type="match status" value="1"/>
</dbReference>
<evidence type="ECO:0000313" key="3">
    <source>
        <dbReference type="Proteomes" id="UP000241074"/>
    </source>
</evidence>
<gene>
    <name evidence="2" type="ORF">C7S18_10300</name>
</gene>
<dbReference type="PANTHER" id="PTHR34322:SF2">
    <property type="entry name" value="TRANSPOSASE IS200-LIKE DOMAIN-CONTAINING PROTEIN"/>
    <property type="match status" value="1"/>
</dbReference>
<feature type="domain" description="Transposase IS200-like" evidence="1">
    <location>
        <begin position="12"/>
        <end position="183"/>
    </location>
</feature>
<dbReference type="KEGG" id="xba:C7S18_10300"/>
<dbReference type="GO" id="GO:0004803">
    <property type="term" value="F:transposase activity"/>
    <property type="evidence" value="ECO:0007669"/>
    <property type="project" value="InterPro"/>
</dbReference>
<evidence type="ECO:0000259" key="1">
    <source>
        <dbReference type="SMART" id="SM01321"/>
    </source>
</evidence>
<accession>A0A2P1PRU3</accession>
<name>A0A2P1PRU3_9GAMM</name>
<reference evidence="2 3" key="1">
    <citation type="submission" date="2018-03" db="EMBL/GenBank/DDBJ databases">
        <title>Ahniella affigens gen. nov., sp. nov., a gammaproteobacterium isolated from sandy soil near a stream.</title>
        <authorList>
            <person name="Ko Y."/>
            <person name="Kim J.-H."/>
        </authorList>
    </citation>
    <scope>NUCLEOTIDE SEQUENCE [LARGE SCALE GENOMIC DNA]</scope>
    <source>
        <strain evidence="2 3">D13</strain>
    </source>
</reference>
<dbReference type="SMART" id="SM01321">
    <property type="entry name" value="Y1_Tnp"/>
    <property type="match status" value="1"/>
</dbReference>
<reference evidence="2 3" key="2">
    <citation type="submission" date="2018-03" db="EMBL/GenBank/DDBJ databases">
        <authorList>
            <person name="Keele B.F."/>
        </authorList>
    </citation>
    <scope>NUCLEOTIDE SEQUENCE [LARGE SCALE GENOMIC DNA]</scope>
    <source>
        <strain evidence="2 3">D13</strain>
    </source>
</reference>
<dbReference type="GO" id="GO:0003677">
    <property type="term" value="F:DNA binding"/>
    <property type="evidence" value="ECO:0007669"/>
    <property type="project" value="InterPro"/>
</dbReference>
<sequence length="323" mass="36851">MALPRDRTVPPNTNGYYHCISRCVRRAWLCGYDKVKDIDYGYRRKWVEERILLLAEAFAVSIYAYAVMSNHLHVVLKVDATAAKEWSDEEVARRWCVVFPSSEDEDATKRRIAHIAASPEMVAKYRSRLSNLSWYMRCLNEPIARRANLEDDCTGRFWEGRFKAVALLDERAFLAAMVYADLNPIRAQMTTSPKKSDHTGIQKRIRKLTGNQLLAKKSLEPIAGVKQEGLHLRNTDYVALVDFTGRQWHHGKRGQIPRATRSVLLDMKIDPEQWQEQVKSFGTRQITAMGTLAALIEMAVNTGRAWIAGMGLARILERPAGVF</sequence>
<dbReference type="Proteomes" id="UP000241074">
    <property type="component" value="Chromosome"/>
</dbReference>
<dbReference type="AlphaFoldDB" id="A0A2P1PRU3"/>
<dbReference type="RefSeq" id="WP_106891482.1">
    <property type="nucleotide sequence ID" value="NZ_CP027860.1"/>
</dbReference>
<dbReference type="GO" id="GO:0006313">
    <property type="term" value="P:DNA transposition"/>
    <property type="evidence" value="ECO:0007669"/>
    <property type="project" value="InterPro"/>
</dbReference>
<keyword evidence="3" id="KW-1185">Reference proteome</keyword>
<dbReference type="EMBL" id="CP027860">
    <property type="protein sequence ID" value="AVP97561.1"/>
    <property type="molecule type" value="Genomic_DNA"/>
</dbReference>
<proteinExistence type="predicted"/>